<evidence type="ECO:0000313" key="8">
    <source>
        <dbReference type="Proteomes" id="UP000247832"/>
    </source>
</evidence>
<evidence type="ECO:0000256" key="1">
    <source>
        <dbReference type="ARBA" id="ARBA00009986"/>
    </source>
</evidence>
<dbReference type="EMBL" id="QJVD01000008">
    <property type="protein sequence ID" value="PYI67650.1"/>
    <property type="molecule type" value="Genomic_DNA"/>
</dbReference>
<dbReference type="OrthoDB" id="6882680at2"/>
<evidence type="ECO:0000313" key="7">
    <source>
        <dbReference type="EMBL" id="PYI67650.1"/>
    </source>
</evidence>
<dbReference type="AlphaFoldDB" id="A0A2V5LK81"/>
<dbReference type="InterPro" id="IPR016163">
    <property type="entry name" value="Ald_DH_C"/>
</dbReference>
<feature type="region of interest" description="Disordered" evidence="5">
    <location>
        <begin position="27"/>
        <end position="48"/>
    </location>
</feature>
<dbReference type="InterPro" id="IPR016161">
    <property type="entry name" value="Ald_DH/histidinol_DH"/>
</dbReference>
<dbReference type="FunFam" id="3.40.605.10:FF:000007">
    <property type="entry name" value="NAD/NADP-dependent betaine aldehyde dehydrogenase"/>
    <property type="match status" value="1"/>
</dbReference>
<evidence type="ECO:0000259" key="6">
    <source>
        <dbReference type="Pfam" id="PF00171"/>
    </source>
</evidence>
<dbReference type="InterPro" id="IPR015590">
    <property type="entry name" value="Aldehyde_DH_dom"/>
</dbReference>
<dbReference type="Proteomes" id="UP000247832">
    <property type="component" value="Unassembled WGS sequence"/>
</dbReference>
<comment type="similarity">
    <text evidence="1 4">Belongs to the aldehyde dehydrogenase family.</text>
</comment>
<dbReference type="FunFam" id="3.40.309.10:FF:000012">
    <property type="entry name" value="Betaine aldehyde dehydrogenase"/>
    <property type="match status" value="1"/>
</dbReference>
<comment type="caution">
    <text evidence="7">The sequence shown here is derived from an EMBL/GenBank/DDBJ whole genome shotgun (WGS) entry which is preliminary data.</text>
</comment>
<feature type="active site" evidence="3">
    <location>
        <position position="272"/>
    </location>
</feature>
<dbReference type="RefSeq" id="WP_110500759.1">
    <property type="nucleotide sequence ID" value="NZ_QJVD01000008.1"/>
</dbReference>
<feature type="domain" description="Aldehyde dehydrogenase" evidence="6">
    <location>
        <begin position="40"/>
        <end position="495"/>
    </location>
</feature>
<dbReference type="Gene3D" id="3.40.309.10">
    <property type="entry name" value="Aldehyde Dehydrogenase, Chain A, domain 2"/>
    <property type="match status" value="1"/>
</dbReference>
<dbReference type="Pfam" id="PF00171">
    <property type="entry name" value="Aldedh"/>
    <property type="match status" value="1"/>
</dbReference>
<sequence>MTQDVTTNAGTITVSAATQAFVGRTQGLRIGNDTDREGSGGSTFDSINPMTEKTLGVIASGTADDVAAAVAAASSALIDPDWGGASPSVRAQYLFDLADAVTANLEQLAELETLDMGKPISQARDDVAGVAAVFRYYGGWPTKIEGSINPVRPPYMGLTQIEPLGVCGAITPWNFPVVMASHKIGPALAAGNTLVLKPAEVSSYSTLFLADLAREVGLPAGVLNVVPGPGRVVGQAIVDHPDVVKISFTGSTPVGRRLLEDGSRQMKKVNVELGGKSANIVFPDADISAAARGTAEAMWENAGQVCVAPTRMFVHEDVYEEVVEQLAALTRVLRMGDPLAEDTEIGPLVSRSQYESVRDYIQIATQEGARLSVGGGSPEREGYFVEPTIFTDVKNNMRIAREEVFGPVLTVLRFRTEEEVVRLANDSPYDLAAAVWTRDVGRAMRMGKALHAGTVWVNTHGRLDPAQSFGGYSKSGNSRELGRESVMSYTRSKAIMIDLSA</sequence>
<evidence type="ECO:0000256" key="4">
    <source>
        <dbReference type="RuleBase" id="RU003345"/>
    </source>
</evidence>
<name>A0A2V5LK81_9MICC</name>
<dbReference type="SUPFAM" id="SSF53720">
    <property type="entry name" value="ALDH-like"/>
    <property type="match status" value="1"/>
</dbReference>
<keyword evidence="2 4" id="KW-0560">Oxidoreductase</keyword>
<dbReference type="InterPro" id="IPR016162">
    <property type="entry name" value="Ald_DH_N"/>
</dbReference>
<dbReference type="GO" id="GO:0016620">
    <property type="term" value="F:oxidoreductase activity, acting on the aldehyde or oxo group of donors, NAD or NADP as acceptor"/>
    <property type="evidence" value="ECO:0007669"/>
    <property type="project" value="InterPro"/>
</dbReference>
<dbReference type="PANTHER" id="PTHR11699">
    <property type="entry name" value="ALDEHYDE DEHYDROGENASE-RELATED"/>
    <property type="match status" value="1"/>
</dbReference>
<dbReference type="InterPro" id="IPR029510">
    <property type="entry name" value="Ald_DH_CS_GLU"/>
</dbReference>
<keyword evidence="8" id="KW-1185">Reference proteome</keyword>
<evidence type="ECO:0000256" key="2">
    <source>
        <dbReference type="ARBA" id="ARBA00023002"/>
    </source>
</evidence>
<evidence type="ECO:0000256" key="3">
    <source>
        <dbReference type="PROSITE-ProRule" id="PRU10007"/>
    </source>
</evidence>
<evidence type="ECO:0000256" key="5">
    <source>
        <dbReference type="SAM" id="MobiDB-lite"/>
    </source>
</evidence>
<gene>
    <name evidence="7" type="ORF">CVV68_09440</name>
</gene>
<reference evidence="7 8" key="1">
    <citation type="submission" date="2018-05" db="EMBL/GenBank/DDBJ databases">
        <title>Genetic diversity of glacier-inhabiting Cryobacterium bacteria in China and description of Cryobacterium mengkeensis sp. nov. and Arthrobacter glacialis sp. nov.</title>
        <authorList>
            <person name="Liu Q."/>
            <person name="Xin Y.-H."/>
        </authorList>
    </citation>
    <scope>NUCLEOTIDE SEQUENCE [LARGE SCALE GENOMIC DNA]</scope>
    <source>
        <strain evidence="7 8">LI2</strain>
    </source>
</reference>
<accession>A0A2V5LK81</accession>
<proteinExistence type="inferred from homology"/>
<protein>
    <submittedName>
        <fullName evidence="7">Betaine-aldehyde dehydrogenase</fullName>
    </submittedName>
</protein>
<dbReference type="Gene3D" id="3.40.605.10">
    <property type="entry name" value="Aldehyde Dehydrogenase, Chain A, domain 1"/>
    <property type="match status" value="1"/>
</dbReference>
<organism evidence="7 8">
    <name type="scientific">Arthrobacter livingstonensis</name>
    <dbReference type="NCBI Taxonomy" id="670078"/>
    <lineage>
        <taxon>Bacteria</taxon>
        <taxon>Bacillati</taxon>
        <taxon>Actinomycetota</taxon>
        <taxon>Actinomycetes</taxon>
        <taxon>Micrococcales</taxon>
        <taxon>Micrococcaceae</taxon>
        <taxon>Arthrobacter</taxon>
    </lineage>
</organism>
<dbReference type="PROSITE" id="PS00687">
    <property type="entry name" value="ALDEHYDE_DEHYDR_GLU"/>
    <property type="match status" value="1"/>
</dbReference>